<comment type="subcellular location">
    <subcellularLocation>
        <location evidence="1">Cell inner membrane</location>
        <topology evidence="1">Single-pass membrane protein</topology>
    </subcellularLocation>
</comment>
<dbReference type="InterPro" id="IPR012338">
    <property type="entry name" value="Beta-lactam/transpept-like"/>
</dbReference>
<evidence type="ECO:0000256" key="10">
    <source>
        <dbReference type="ARBA" id="ARBA00023268"/>
    </source>
</evidence>
<evidence type="ECO:0000256" key="8">
    <source>
        <dbReference type="ARBA" id="ARBA00022679"/>
    </source>
</evidence>
<evidence type="ECO:0000313" key="17">
    <source>
        <dbReference type="Proteomes" id="UP000809431"/>
    </source>
</evidence>
<dbReference type="Pfam" id="PF00912">
    <property type="entry name" value="Transgly"/>
    <property type="match status" value="1"/>
</dbReference>
<dbReference type="Pfam" id="PF00905">
    <property type="entry name" value="Transpeptidase"/>
    <property type="match status" value="1"/>
</dbReference>
<keyword evidence="8" id="KW-0808">Transferase</keyword>
<evidence type="ECO:0000256" key="3">
    <source>
        <dbReference type="ARBA" id="ARBA00007090"/>
    </source>
</evidence>
<dbReference type="Gene3D" id="1.10.3810.10">
    <property type="entry name" value="Biosynthetic peptidoglycan transglycosylase-like"/>
    <property type="match status" value="1"/>
</dbReference>
<evidence type="ECO:0000256" key="9">
    <source>
        <dbReference type="ARBA" id="ARBA00022801"/>
    </source>
</evidence>
<protein>
    <recommendedName>
        <fullName evidence="11">peptidoglycan glycosyltransferase</fullName>
        <ecNumber evidence="11">2.4.99.28</ecNumber>
    </recommendedName>
</protein>
<dbReference type="PANTHER" id="PTHR32282">
    <property type="entry name" value="BINDING PROTEIN TRANSPEPTIDASE, PUTATIVE-RELATED"/>
    <property type="match status" value="1"/>
</dbReference>
<keyword evidence="10" id="KW-0511">Multifunctional enzyme</keyword>
<evidence type="ECO:0000259" key="13">
    <source>
        <dbReference type="Pfam" id="PF00905"/>
    </source>
</evidence>
<comment type="caution">
    <text evidence="16">The sequence shown here is derived from an EMBL/GenBank/DDBJ whole genome shotgun (WGS) entry which is preliminary data.</text>
</comment>
<keyword evidence="5" id="KW-0121">Carboxypeptidase</keyword>
<evidence type="ECO:0000259" key="14">
    <source>
        <dbReference type="Pfam" id="PF00912"/>
    </source>
</evidence>
<keyword evidence="7" id="KW-0328">Glycosyltransferase</keyword>
<dbReference type="InterPro" id="IPR011815">
    <property type="entry name" value="PBP_1c"/>
</dbReference>
<dbReference type="InterPro" id="IPR001460">
    <property type="entry name" value="PCN-bd_Tpept"/>
</dbReference>
<proteinExistence type="inferred from homology"/>
<sequence>MRRTCSACSRMRHSRLSMRSKWGVAVFALATLPAWALPTFEAVKADWHSSDAVLLDRHGVEIQRVRVDMKQRRGDWVTLVETSPALRHALVVSEDKRFYAHSGIDWSAVAAAAWGNLWSSKTRGASTLTMQLVGLIDEDLRRDQGRRSFWQKAGQSVSARSLEHDWSKAQILEAYLNLVSFRGELVGLSAVSTTLFGKLPAGLNARESAIAAALIRAPNASSDRVTDRACVILKDMKARDDCGGLRGETQLALARKAVSDVQPESLAPHFARQVLVGAKAGQRIPTTLDAGLQRFANQTLRRHLLELSQRNVQDGAVIVLDNASGDVLAWVGSSGGLSRARDVDTVVALRQAGSTLKPFLYQLALEGRWLTAASLLDDAPLDLQTASGLYMPQNYARDFKGPVSVRTALASSLNVPAVRAIEIVTPNRLRDRLYALGLTSLSEAGDYYGYSLSLGAADVRLVDLANAYRALADGGVVSPPRVRRDAPVAPGKRITDAGTSFIIADILSDRTARSRTFGLESALATRYWSAVKTGTSKDMRDNWTVGFSRNYTVGVWVGNASGEPMWDVSGMHGAAPVWLAVMNRVQQSPSRPPAPPPGVTAQRVVFENGVEATRQEWFVKGTERGEVRLATAADVRSSPARIVNPANGAIYALDPDIPSQSQRIMFRAEGVSGGNWWLDGKRIGSGASLGWFPWPGRHLLQLRNAGGALVEERRFEVRGAVLKPGRKP</sequence>
<name>A0ABS2BHM3_9NEIS</name>
<comment type="similarity">
    <text evidence="4">In the N-terminal section; belongs to the glycosyltransferase 51 family.</text>
</comment>
<dbReference type="EMBL" id="JAESND010000001">
    <property type="protein sequence ID" value="MBM3114441.1"/>
    <property type="molecule type" value="Genomic_DNA"/>
</dbReference>
<dbReference type="InterPro" id="IPR023346">
    <property type="entry name" value="Lysozyme-like_dom_sf"/>
</dbReference>
<evidence type="ECO:0000256" key="1">
    <source>
        <dbReference type="ARBA" id="ARBA00004377"/>
    </source>
</evidence>
<accession>A0ABS2BHM3</accession>
<evidence type="ECO:0000256" key="12">
    <source>
        <dbReference type="ARBA" id="ARBA00049902"/>
    </source>
</evidence>
<comment type="catalytic activity">
    <reaction evidence="12">
        <text>[GlcNAc-(1-&gt;4)-Mur2Ac(oyl-L-Ala-gamma-D-Glu-L-Lys-D-Ala-D-Ala)](n)-di-trans,octa-cis-undecaprenyl diphosphate + beta-D-GlcNAc-(1-&gt;4)-Mur2Ac(oyl-L-Ala-gamma-D-Glu-L-Lys-D-Ala-D-Ala)-di-trans,octa-cis-undecaprenyl diphosphate = [GlcNAc-(1-&gt;4)-Mur2Ac(oyl-L-Ala-gamma-D-Glu-L-Lys-D-Ala-D-Ala)](n+1)-di-trans,octa-cis-undecaprenyl diphosphate + di-trans,octa-cis-undecaprenyl diphosphate + H(+)</text>
        <dbReference type="Rhea" id="RHEA:23708"/>
        <dbReference type="Rhea" id="RHEA-COMP:9602"/>
        <dbReference type="Rhea" id="RHEA-COMP:9603"/>
        <dbReference type="ChEBI" id="CHEBI:15378"/>
        <dbReference type="ChEBI" id="CHEBI:58405"/>
        <dbReference type="ChEBI" id="CHEBI:60033"/>
        <dbReference type="ChEBI" id="CHEBI:78435"/>
        <dbReference type="EC" id="2.4.99.28"/>
    </reaction>
</comment>
<evidence type="ECO:0000256" key="2">
    <source>
        <dbReference type="ARBA" id="ARBA00004752"/>
    </source>
</evidence>
<evidence type="ECO:0000256" key="5">
    <source>
        <dbReference type="ARBA" id="ARBA00022645"/>
    </source>
</evidence>
<gene>
    <name evidence="16" type="primary">pbpC</name>
    <name evidence="16" type="ORF">JMJ54_01250</name>
</gene>
<feature type="domain" description="Penicillin-binding C-terminal" evidence="15">
    <location>
        <begin position="633"/>
        <end position="711"/>
    </location>
</feature>
<dbReference type="Proteomes" id="UP000809431">
    <property type="component" value="Unassembled WGS sequence"/>
</dbReference>
<feature type="domain" description="Penicillin-binding protein transpeptidase" evidence="13">
    <location>
        <begin position="315"/>
        <end position="549"/>
    </location>
</feature>
<keyword evidence="6" id="KW-0645">Protease</keyword>
<dbReference type="InterPro" id="IPR009647">
    <property type="entry name" value="PBP_C"/>
</dbReference>
<evidence type="ECO:0000256" key="11">
    <source>
        <dbReference type="ARBA" id="ARBA00044770"/>
    </source>
</evidence>
<evidence type="ECO:0000256" key="4">
    <source>
        <dbReference type="ARBA" id="ARBA00007739"/>
    </source>
</evidence>
<dbReference type="InterPro" id="IPR036950">
    <property type="entry name" value="PBP_transglycosylase"/>
</dbReference>
<evidence type="ECO:0000256" key="6">
    <source>
        <dbReference type="ARBA" id="ARBA00022670"/>
    </source>
</evidence>
<organism evidence="16 17">
    <name type="scientific">Jeongeupia naejangsanensis</name>
    <dbReference type="NCBI Taxonomy" id="613195"/>
    <lineage>
        <taxon>Bacteria</taxon>
        <taxon>Pseudomonadati</taxon>
        <taxon>Pseudomonadota</taxon>
        <taxon>Betaproteobacteria</taxon>
        <taxon>Neisseriales</taxon>
        <taxon>Chitinibacteraceae</taxon>
        <taxon>Jeongeupia</taxon>
    </lineage>
</organism>
<reference evidence="16 17" key="1">
    <citation type="submission" date="2021-01" db="EMBL/GenBank/DDBJ databases">
        <title>Draft Genome Sequence and Polyhydroxyalkanoate Biosynthetic Potential of Jeongeupia naejangsanensis Type Strain DSM 24253.</title>
        <authorList>
            <person name="Turrini P."/>
            <person name="Artuso I."/>
            <person name="Lugli G.A."/>
            <person name="Frangipani E."/>
            <person name="Ventura M."/>
            <person name="Visca P."/>
        </authorList>
    </citation>
    <scope>NUCLEOTIDE SEQUENCE [LARGE SCALE GENOMIC DNA]</scope>
    <source>
        <strain evidence="16 17">DSM 24253</strain>
    </source>
</reference>
<dbReference type="SUPFAM" id="SSF56601">
    <property type="entry name" value="beta-lactamase/transpeptidase-like"/>
    <property type="match status" value="1"/>
</dbReference>
<dbReference type="NCBIfam" id="TIGR02073">
    <property type="entry name" value="PBP_1c"/>
    <property type="match status" value="1"/>
</dbReference>
<dbReference type="Gene3D" id="3.40.710.10">
    <property type="entry name" value="DD-peptidase/beta-lactamase superfamily"/>
    <property type="match status" value="1"/>
</dbReference>
<dbReference type="SUPFAM" id="SSF53955">
    <property type="entry name" value="Lysozyme-like"/>
    <property type="match status" value="1"/>
</dbReference>
<evidence type="ECO:0000259" key="15">
    <source>
        <dbReference type="Pfam" id="PF06832"/>
    </source>
</evidence>
<comment type="pathway">
    <text evidence="2">Cell wall biogenesis; peptidoglycan biosynthesis.</text>
</comment>
<evidence type="ECO:0000256" key="7">
    <source>
        <dbReference type="ARBA" id="ARBA00022676"/>
    </source>
</evidence>
<keyword evidence="9" id="KW-0378">Hydrolase</keyword>
<dbReference type="EC" id="2.4.99.28" evidence="11"/>
<keyword evidence="17" id="KW-1185">Reference proteome</keyword>
<evidence type="ECO:0000313" key="16">
    <source>
        <dbReference type="EMBL" id="MBM3114441.1"/>
    </source>
</evidence>
<feature type="domain" description="Glycosyl transferase family 51" evidence="14">
    <location>
        <begin position="68"/>
        <end position="237"/>
    </location>
</feature>
<dbReference type="PANTHER" id="PTHR32282:SF15">
    <property type="entry name" value="PENICILLIN-BINDING PROTEIN 1C"/>
    <property type="match status" value="1"/>
</dbReference>
<comment type="similarity">
    <text evidence="3">In the C-terminal section; belongs to the transpeptidase family.</text>
</comment>
<dbReference type="InterPro" id="IPR001264">
    <property type="entry name" value="Glyco_trans_51"/>
</dbReference>
<dbReference type="InterPro" id="IPR050396">
    <property type="entry name" value="Glycosyltr_51/Transpeptidase"/>
</dbReference>
<dbReference type="Pfam" id="PF06832">
    <property type="entry name" value="BiPBP_C"/>
    <property type="match status" value="1"/>
</dbReference>